<accession>A0AAD5AK09</accession>
<sequence>MMDVLTIHVVVNSSDMAVFRIQVRCSDHFLLNFWLQKVFYDNGEVQQTSVVLQEDGHGVDFVLRVLHRCSRLPNDYYLSPFLVTLCLDALVFHYQLPPQPNWDGTIREALRENRLQLTRQRTLPSNRPV</sequence>
<dbReference type="EMBL" id="MU551711">
    <property type="protein sequence ID" value="KAI5616912.1"/>
    <property type="molecule type" value="Genomic_DNA"/>
</dbReference>
<gene>
    <name evidence="1" type="ORF">C0J50_23500</name>
</gene>
<evidence type="ECO:0000313" key="1">
    <source>
        <dbReference type="EMBL" id="KAI5616912.1"/>
    </source>
</evidence>
<dbReference type="AlphaFoldDB" id="A0AAD5AK09"/>
<protein>
    <submittedName>
        <fullName evidence="1">Uncharacterized protein</fullName>
    </submittedName>
</protein>
<dbReference type="Proteomes" id="UP001205998">
    <property type="component" value="Unassembled WGS sequence"/>
</dbReference>
<comment type="caution">
    <text evidence="1">The sequence shown here is derived from an EMBL/GenBank/DDBJ whole genome shotgun (WGS) entry which is preliminary data.</text>
</comment>
<name>A0AAD5AK09_SILAS</name>
<organism evidence="1 2">
    <name type="scientific">Silurus asotus</name>
    <name type="common">Amur catfish</name>
    <name type="synonym">Parasilurus asotus</name>
    <dbReference type="NCBI Taxonomy" id="30991"/>
    <lineage>
        <taxon>Eukaryota</taxon>
        <taxon>Metazoa</taxon>
        <taxon>Chordata</taxon>
        <taxon>Craniata</taxon>
        <taxon>Vertebrata</taxon>
        <taxon>Euteleostomi</taxon>
        <taxon>Actinopterygii</taxon>
        <taxon>Neopterygii</taxon>
        <taxon>Teleostei</taxon>
        <taxon>Ostariophysi</taxon>
        <taxon>Siluriformes</taxon>
        <taxon>Siluridae</taxon>
        <taxon>Silurus</taxon>
    </lineage>
</organism>
<keyword evidence="2" id="KW-1185">Reference proteome</keyword>
<proteinExistence type="predicted"/>
<reference evidence="1" key="1">
    <citation type="submission" date="2018-07" db="EMBL/GenBank/DDBJ databases">
        <title>Comparative genomics of catfishes provides insights into carnivory and benthic adaptation.</title>
        <authorList>
            <person name="Zhang Y."/>
            <person name="Wang D."/>
            <person name="Peng Z."/>
            <person name="Zheng S."/>
            <person name="Shao F."/>
            <person name="Tao W."/>
        </authorList>
    </citation>
    <scope>NUCLEOTIDE SEQUENCE</scope>
    <source>
        <strain evidence="1">Chongqing</strain>
    </source>
</reference>
<evidence type="ECO:0000313" key="2">
    <source>
        <dbReference type="Proteomes" id="UP001205998"/>
    </source>
</evidence>